<dbReference type="EMBL" id="GECU01008272">
    <property type="protein sequence ID" value="JAS99434.1"/>
    <property type="molecule type" value="Transcribed_RNA"/>
</dbReference>
<dbReference type="AlphaFoldDB" id="A0A1B6JJQ4"/>
<organism evidence="1">
    <name type="scientific">Homalodisca liturata</name>
    <dbReference type="NCBI Taxonomy" id="320908"/>
    <lineage>
        <taxon>Eukaryota</taxon>
        <taxon>Metazoa</taxon>
        <taxon>Ecdysozoa</taxon>
        <taxon>Arthropoda</taxon>
        <taxon>Hexapoda</taxon>
        <taxon>Insecta</taxon>
        <taxon>Pterygota</taxon>
        <taxon>Neoptera</taxon>
        <taxon>Paraneoptera</taxon>
        <taxon>Hemiptera</taxon>
        <taxon>Auchenorrhyncha</taxon>
        <taxon>Membracoidea</taxon>
        <taxon>Cicadellidae</taxon>
        <taxon>Cicadellinae</taxon>
        <taxon>Proconiini</taxon>
        <taxon>Homalodisca</taxon>
    </lineage>
</organism>
<accession>A0A1B6JJQ4</accession>
<proteinExistence type="predicted"/>
<sequence length="142" mass="15896">MILFNSTLQLSNLENQHSDFNQRQIQIYCGIWPTPERITSSEPKVKKKEMKAKERIDNALLKKTGLEIALVPEHEDDIKLASLLNMKPTKTAAENQQIIRKKISMLPSTPKTLTKAALGISRTSTAATSLVADYNSSEEELS</sequence>
<protein>
    <submittedName>
        <fullName evidence="1">Uncharacterized protein</fullName>
    </submittedName>
</protein>
<gene>
    <name evidence="1" type="ORF">g.10385</name>
</gene>
<reference evidence="1" key="1">
    <citation type="submission" date="2015-11" db="EMBL/GenBank/DDBJ databases">
        <title>De novo transcriptome assembly of four potential Pierce s Disease insect vectors from Arizona vineyards.</title>
        <authorList>
            <person name="Tassone E.E."/>
        </authorList>
    </citation>
    <scope>NUCLEOTIDE SEQUENCE</scope>
</reference>
<name>A0A1B6JJQ4_9HEMI</name>
<evidence type="ECO:0000313" key="1">
    <source>
        <dbReference type="EMBL" id="JAS99434.1"/>
    </source>
</evidence>